<feature type="domain" description="ZP" evidence="3">
    <location>
        <begin position="118"/>
        <end position="376"/>
    </location>
</feature>
<dbReference type="InterPro" id="IPR055355">
    <property type="entry name" value="ZP-C"/>
</dbReference>
<evidence type="ECO:0000256" key="1">
    <source>
        <dbReference type="ARBA" id="ARBA00022729"/>
    </source>
</evidence>
<dbReference type="EMBL" id="JANPWB010000006">
    <property type="protein sequence ID" value="KAJ1176586.1"/>
    <property type="molecule type" value="Genomic_DNA"/>
</dbReference>
<name>A0AAV7TJX6_PLEWA</name>
<evidence type="ECO:0000313" key="5">
    <source>
        <dbReference type="Proteomes" id="UP001066276"/>
    </source>
</evidence>
<dbReference type="AlphaFoldDB" id="A0AAV7TJX6"/>
<dbReference type="InterPro" id="IPR042235">
    <property type="entry name" value="ZP-C_dom"/>
</dbReference>
<evidence type="ECO:0000259" key="3">
    <source>
        <dbReference type="PROSITE" id="PS51034"/>
    </source>
</evidence>
<organism evidence="4 5">
    <name type="scientific">Pleurodeles waltl</name>
    <name type="common">Iberian ribbed newt</name>
    <dbReference type="NCBI Taxonomy" id="8319"/>
    <lineage>
        <taxon>Eukaryota</taxon>
        <taxon>Metazoa</taxon>
        <taxon>Chordata</taxon>
        <taxon>Craniata</taxon>
        <taxon>Vertebrata</taxon>
        <taxon>Euteleostomi</taxon>
        <taxon>Amphibia</taxon>
        <taxon>Batrachia</taxon>
        <taxon>Caudata</taxon>
        <taxon>Salamandroidea</taxon>
        <taxon>Salamandridae</taxon>
        <taxon>Pleurodelinae</taxon>
        <taxon>Pleurodeles</taxon>
    </lineage>
</organism>
<gene>
    <name evidence="4" type="ORF">NDU88_001859</name>
</gene>
<dbReference type="InterPro" id="IPR055356">
    <property type="entry name" value="ZP-N"/>
</dbReference>
<sequence>MVGSVACTRAVTCASGNSSLPLCPDPTCNGQCIPEIGCYCNIGAIPCLPFECDLSTTPCCPVGLFWYSNVSCCSDVLNCEPACASDEVCTNNAGIAECTCDPTTYLHASRSDIVPTIECSSSEMAVSLKKCLLERFMYSIPDMHYTDPNCNSFSYREVVGNESWIKAQAAPLAGWCGNERAINAVDKTITYSNILYVPPATSSGVIISSILKLPFSCTYNLTMQTSLQTVLHPIARDDVYLPLASGLGIFLATMAAYVSNSYTDPYTVDKTLTVGDPLYIGISTTFQDGDTFRLRADKCVASPTNNPAEPGVLLISDGCPVTHDVDIQIIHNGDSLDVMFQMVTFAFQDQSEVYLLCDVSLCPKTTPDSCKCASTS</sequence>
<dbReference type="Proteomes" id="UP001066276">
    <property type="component" value="Chromosome 3_2"/>
</dbReference>
<dbReference type="Gene3D" id="2.60.40.4100">
    <property type="entry name" value="Zona pellucida, ZP-C domain"/>
    <property type="match status" value="1"/>
</dbReference>
<evidence type="ECO:0000256" key="2">
    <source>
        <dbReference type="ARBA" id="ARBA00023157"/>
    </source>
</evidence>
<proteinExistence type="predicted"/>
<dbReference type="SMART" id="SM00241">
    <property type="entry name" value="ZP"/>
    <property type="match status" value="1"/>
</dbReference>
<keyword evidence="2" id="KW-1015">Disulfide bond</keyword>
<dbReference type="Pfam" id="PF23344">
    <property type="entry name" value="ZP-N"/>
    <property type="match status" value="1"/>
</dbReference>
<dbReference type="Pfam" id="PF00100">
    <property type="entry name" value="Zona_pellucida"/>
    <property type="match status" value="1"/>
</dbReference>
<dbReference type="PANTHER" id="PTHR14002:SF61">
    <property type="entry name" value="UROMODULIN"/>
    <property type="match status" value="1"/>
</dbReference>
<keyword evidence="5" id="KW-1185">Reference proteome</keyword>
<dbReference type="Gene3D" id="2.60.40.3210">
    <property type="entry name" value="Zona pellucida, ZP-N domain"/>
    <property type="match status" value="1"/>
</dbReference>
<dbReference type="PANTHER" id="PTHR14002">
    <property type="entry name" value="ENDOGLIN/TGF-BETA RECEPTOR TYPE III"/>
    <property type="match status" value="1"/>
</dbReference>
<dbReference type="InterPro" id="IPR001507">
    <property type="entry name" value="ZP_dom"/>
</dbReference>
<reference evidence="4" key="1">
    <citation type="journal article" date="2022" name="bioRxiv">
        <title>Sequencing and chromosome-scale assembly of the giantPleurodeles waltlgenome.</title>
        <authorList>
            <person name="Brown T."/>
            <person name="Elewa A."/>
            <person name="Iarovenko S."/>
            <person name="Subramanian E."/>
            <person name="Araus A.J."/>
            <person name="Petzold A."/>
            <person name="Susuki M."/>
            <person name="Suzuki K.-i.T."/>
            <person name="Hayashi T."/>
            <person name="Toyoda A."/>
            <person name="Oliveira C."/>
            <person name="Osipova E."/>
            <person name="Leigh N.D."/>
            <person name="Simon A."/>
            <person name="Yun M.H."/>
        </authorList>
    </citation>
    <scope>NUCLEOTIDE SEQUENCE</scope>
    <source>
        <strain evidence="4">20211129_DDA</strain>
        <tissue evidence="4">Liver</tissue>
    </source>
</reference>
<comment type="caution">
    <text evidence="4">The sequence shown here is derived from an EMBL/GenBank/DDBJ whole genome shotgun (WGS) entry which is preliminary data.</text>
</comment>
<accession>A0AAV7TJX6</accession>
<dbReference type="PROSITE" id="PS51034">
    <property type="entry name" value="ZP_2"/>
    <property type="match status" value="1"/>
</dbReference>
<keyword evidence="1" id="KW-0732">Signal</keyword>
<evidence type="ECO:0000313" key="4">
    <source>
        <dbReference type="EMBL" id="KAJ1176586.1"/>
    </source>
</evidence>
<protein>
    <recommendedName>
        <fullName evidence="3">ZP domain-containing protein</fullName>
    </recommendedName>
</protein>